<organism evidence="8 9">
    <name type="scientific">Caloramator fervidus</name>
    <dbReference type="NCBI Taxonomy" id="29344"/>
    <lineage>
        <taxon>Bacteria</taxon>
        <taxon>Bacillati</taxon>
        <taxon>Bacillota</taxon>
        <taxon>Clostridia</taxon>
        <taxon>Eubacteriales</taxon>
        <taxon>Clostridiaceae</taxon>
        <taxon>Caloramator</taxon>
    </lineage>
</organism>
<name>A0A1H5WBP7_9CLOT</name>
<keyword evidence="4 7" id="KW-0812">Transmembrane</keyword>
<gene>
    <name evidence="8" type="ORF">SAMN05660865_01442</name>
</gene>
<dbReference type="PANTHER" id="PTHR30106">
    <property type="entry name" value="INNER MEMBRANE PROTEIN YEIH-RELATED"/>
    <property type="match status" value="1"/>
</dbReference>
<keyword evidence="6 7" id="KW-0472">Membrane</keyword>
<dbReference type="AlphaFoldDB" id="A0A1H5WBP7"/>
<evidence type="ECO:0000256" key="7">
    <source>
        <dbReference type="SAM" id="Phobius"/>
    </source>
</evidence>
<evidence type="ECO:0000256" key="2">
    <source>
        <dbReference type="ARBA" id="ARBA00007977"/>
    </source>
</evidence>
<feature type="transmembrane region" description="Helical" evidence="7">
    <location>
        <begin position="28"/>
        <end position="46"/>
    </location>
</feature>
<keyword evidence="3" id="KW-1003">Cell membrane</keyword>
<reference evidence="9" key="1">
    <citation type="submission" date="2016-10" db="EMBL/GenBank/DDBJ databases">
        <authorList>
            <person name="Varghese N."/>
            <person name="Submissions S."/>
        </authorList>
    </citation>
    <scope>NUCLEOTIDE SEQUENCE [LARGE SCALE GENOMIC DNA]</scope>
    <source>
        <strain evidence="9">DSM 5463</strain>
    </source>
</reference>
<comment type="similarity">
    <text evidence="2">Belongs to the UPF0324 family.</text>
</comment>
<sequence length="327" mass="35467">MDTKIIPGVIAGIIVTFLAYLLQSIWIIKKLNLSTLIIAIILGGLIKNTVGVSRKFEDGIKFCSKKVLRIAIVLLGFKLSFLQILKIGPKAVIIILISSTSAILLTNYLGKKFNLKQKLTILLATGISICGAAAIAATNAIIKSDEEDVAYSIGVITVLGTIFMFIYPVIFNIFKMNSQLYSIWTGASIHEVAQVVAAGFAVSNDVGIQATIVKLTRVLFIIPVTLILSLASSKRENRKLSLKNVSVPHFVLFFLVIVIINSIVQIPKNILDLLVKIDGYLMTLAMAGLGLDLNIASMKKVGLKPLYLGIISSLFISLISLLMSHIV</sequence>
<dbReference type="InterPro" id="IPR018383">
    <property type="entry name" value="UPF0324_pro"/>
</dbReference>
<dbReference type="EMBL" id="FNUK01000018">
    <property type="protein sequence ID" value="SEF97009.1"/>
    <property type="molecule type" value="Genomic_DNA"/>
</dbReference>
<evidence type="ECO:0000313" key="8">
    <source>
        <dbReference type="EMBL" id="SEF97009.1"/>
    </source>
</evidence>
<dbReference type="OrthoDB" id="9811391at2"/>
<feature type="transmembrane region" description="Helical" evidence="7">
    <location>
        <begin position="273"/>
        <end position="294"/>
    </location>
</feature>
<evidence type="ECO:0000256" key="6">
    <source>
        <dbReference type="ARBA" id="ARBA00023136"/>
    </source>
</evidence>
<feature type="transmembrane region" description="Helical" evidence="7">
    <location>
        <begin position="91"/>
        <end position="109"/>
    </location>
</feature>
<dbReference type="Proteomes" id="UP000242850">
    <property type="component" value="Unassembled WGS sequence"/>
</dbReference>
<evidence type="ECO:0000313" key="9">
    <source>
        <dbReference type="Proteomes" id="UP000242850"/>
    </source>
</evidence>
<dbReference type="RefSeq" id="WP_103896381.1">
    <property type="nucleotide sequence ID" value="NZ_FNUK01000018.1"/>
</dbReference>
<comment type="subcellular location">
    <subcellularLocation>
        <location evidence="1">Cell membrane</location>
        <topology evidence="1">Multi-pass membrane protein</topology>
    </subcellularLocation>
</comment>
<dbReference type="PANTHER" id="PTHR30106:SF2">
    <property type="entry name" value="UPF0324 INNER MEMBRANE PROTEIN YEIH"/>
    <property type="match status" value="1"/>
</dbReference>
<dbReference type="Pfam" id="PF03601">
    <property type="entry name" value="Cons_hypoth698"/>
    <property type="match status" value="1"/>
</dbReference>
<feature type="transmembrane region" description="Helical" evidence="7">
    <location>
        <begin position="67"/>
        <end position="85"/>
    </location>
</feature>
<evidence type="ECO:0000256" key="5">
    <source>
        <dbReference type="ARBA" id="ARBA00022989"/>
    </source>
</evidence>
<proteinExistence type="inferred from homology"/>
<accession>A0A1H5WBP7</accession>
<keyword evidence="9" id="KW-1185">Reference proteome</keyword>
<feature type="transmembrane region" description="Helical" evidence="7">
    <location>
        <begin position="245"/>
        <end position="267"/>
    </location>
</feature>
<feature type="transmembrane region" description="Helical" evidence="7">
    <location>
        <begin position="215"/>
        <end position="233"/>
    </location>
</feature>
<feature type="transmembrane region" description="Helical" evidence="7">
    <location>
        <begin position="5"/>
        <end position="22"/>
    </location>
</feature>
<evidence type="ECO:0000256" key="4">
    <source>
        <dbReference type="ARBA" id="ARBA00022692"/>
    </source>
</evidence>
<keyword evidence="5 7" id="KW-1133">Transmembrane helix</keyword>
<feature type="transmembrane region" description="Helical" evidence="7">
    <location>
        <begin position="181"/>
        <end position="203"/>
    </location>
</feature>
<feature type="transmembrane region" description="Helical" evidence="7">
    <location>
        <begin position="306"/>
        <end position="326"/>
    </location>
</feature>
<feature type="transmembrane region" description="Helical" evidence="7">
    <location>
        <begin position="121"/>
        <end position="143"/>
    </location>
</feature>
<protein>
    <submittedName>
        <fullName evidence="8">Conserved hypothetical integral membrane protein</fullName>
    </submittedName>
</protein>
<evidence type="ECO:0000256" key="3">
    <source>
        <dbReference type="ARBA" id="ARBA00022475"/>
    </source>
</evidence>
<evidence type="ECO:0000256" key="1">
    <source>
        <dbReference type="ARBA" id="ARBA00004651"/>
    </source>
</evidence>
<dbReference type="GO" id="GO:0005886">
    <property type="term" value="C:plasma membrane"/>
    <property type="evidence" value="ECO:0007669"/>
    <property type="project" value="UniProtKB-SubCell"/>
</dbReference>
<feature type="transmembrane region" description="Helical" evidence="7">
    <location>
        <begin position="149"/>
        <end position="174"/>
    </location>
</feature>